<name>A0A2T7G660_9RHOB</name>
<evidence type="ECO:0000313" key="5">
    <source>
        <dbReference type="Proteomes" id="UP000244446"/>
    </source>
</evidence>
<comment type="caution">
    <text evidence="4">The sequence shown here is derived from an EMBL/GenBank/DDBJ whole genome shotgun (WGS) entry which is preliminary data.</text>
</comment>
<protein>
    <recommendedName>
        <fullName evidence="1">2-hydroxychromene-2-carboxylate isomerase</fullName>
        <ecNumber evidence="1">5.99.1.4</ecNumber>
    </recommendedName>
</protein>
<accession>A0A2T7G660</accession>
<feature type="domain" description="DSBA-like thioredoxin" evidence="3">
    <location>
        <begin position="4"/>
        <end position="193"/>
    </location>
</feature>
<dbReference type="EC" id="5.99.1.4" evidence="1"/>
<comment type="catalytic activity">
    <reaction evidence="1">
        <text>2-hydroxychromene-2-carboxylate = (3E)-4-(2-hydroxyphenyl)-2-oxobut-3-enoate</text>
        <dbReference type="Rhea" id="RHEA:27401"/>
        <dbReference type="ChEBI" id="CHEBI:59350"/>
        <dbReference type="ChEBI" id="CHEBI:59353"/>
        <dbReference type="EC" id="5.99.1.4"/>
    </reaction>
</comment>
<dbReference type="AlphaFoldDB" id="A0A2T7G660"/>
<dbReference type="Proteomes" id="UP000244446">
    <property type="component" value="Unassembled WGS sequence"/>
</dbReference>
<keyword evidence="5" id="KW-1185">Reference proteome</keyword>
<dbReference type="InterPro" id="IPR036249">
    <property type="entry name" value="Thioredoxin-like_sf"/>
</dbReference>
<dbReference type="GO" id="GO:1901170">
    <property type="term" value="P:naphthalene catabolic process"/>
    <property type="evidence" value="ECO:0007669"/>
    <property type="project" value="InterPro"/>
</dbReference>
<dbReference type="GO" id="GO:0006749">
    <property type="term" value="P:glutathione metabolic process"/>
    <property type="evidence" value="ECO:0007669"/>
    <property type="project" value="TreeGrafter"/>
</dbReference>
<dbReference type="PANTHER" id="PTHR42943:SF2">
    <property type="entry name" value="GLUTATHIONE S-TRANSFERASE KAPPA 1"/>
    <property type="match status" value="1"/>
</dbReference>
<dbReference type="InterPro" id="IPR044087">
    <property type="entry name" value="NahD-like"/>
</dbReference>
<dbReference type="InterPro" id="IPR001853">
    <property type="entry name" value="DSBA-like_thioredoxin_dom"/>
</dbReference>
<dbReference type="RefSeq" id="WP_108692522.1">
    <property type="nucleotide sequence ID" value="NZ_QCYH01000006.1"/>
</dbReference>
<evidence type="ECO:0000313" key="4">
    <source>
        <dbReference type="EMBL" id="PVA09900.1"/>
    </source>
</evidence>
<comment type="similarity">
    <text evidence="1">Belongs to the GST superfamily. NadH family.</text>
</comment>
<dbReference type="GO" id="GO:0004364">
    <property type="term" value="F:glutathione transferase activity"/>
    <property type="evidence" value="ECO:0007669"/>
    <property type="project" value="TreeGrafter"/>
</dbReference>
<reference evidence="4 5" key="1">
    <citation type="submission" date="2018-04" db="EMBL/GenBank/DDBJ databases">
        <title>Pelagivirga bohaiensis gen. nov., sp. nov., a bacterium isolated from the Bohai Sea.</title>
        <authorList>
            <person name="Ji X."/>
        </authorList>
    </citation>
    <scope>NUCLEOTIDE SEQUENCE [LARGE SCALE GENOMIC DNA]</scope>
    <source>
        <strain evidence="4 5">BH-SD19</strain>
    </source>
</reference>
<dbReference type="InterPro" id="IPR014440">
    <property type="entry name" value="HCCAis_GSTk"/>
</dbReference>
<evidence type="ECO:0000256" key="1">
    <source>
        <dbReference type="PIRNR" id="PIRNR006386"/>
    </source>
</evidence>
<dbReference type="GO" id="GO:0018845">
    <property type="term" value="F:2-hydroxychromene-2-carboxylate isomerase activity"/>
    <property type="evidence" value="ECO:0007669"/>
    <property type="project" value="UniProtKB-UniRule"/>
</dbReference>
<dbReference type="CDD" id="cd03022">
    <property type="entry name" value="DsbA_HCCA_Iso"/>
    <property type="match status" value="1"/>
</dbReference>
<dbReference type="Gene3D" id="3.40.30.10">
    <property type="entry name" value="Glutaredoxin"/>
    <property type="match status" value="1"/>
</dbReference>
<organism evidence="4 5">
    <name type="scientific">Pelagivirga sediminicola</name>
    <dbReference type="NCBI Taxonomy" id="2170575"/>
    <lineage>
        <taxon>Bacteria</taxon>
        <taxon>Pseudomonadati</taxon>
        <taxon>Pseudomonadota</taxon>
        <taxon>Alphaproteobacteria</taxon>
        <taxon>Rhodobacterales</taxon>
        <taxon>Paracoccaceae</taxon>
        <taxon>Pelagivirga</taxon>
    </lineage>
</organism>
<evidence type="ECO:0000259" key="3">
    <source>
        <dbReference type="Pfam" id="PF01323"/>
    </source>
</evidence>
<gene>
    <name evidence="4" type="ORF">DC366_12385</name>
</gene>
<sequence>MASIDYFFSVLSPYAYLAGDRLECIAEAHGAHITYKPIDFMALIGRMGARGPAHPARGAYMAQDIARLAARLDMTLNAHPAHWPTNPAPAAYAIVAAQEAGGGDVGALVRGLMRACWAEERDVARAEVLRDCLQDAGFDPALEETGLLQGAVTYAANLEEALERGVIGIPFYLAPGGAAFWGQDRLDDLDRHLAGGA</sequence>
<dbReference type="InterPro" id="IPR051924">
    <property type="entry name" value="GST_Kappa/NadH"/>
</dbReference>
<dbReference type="OrthoDB" id="5244108at2"/>
<dbReference type="EMBL" id="QCYH01000006">
    <property type="protein sequence ID" value="PVA09900.1"/>
    <property type="molecule type" value="Genomic_DNA"/>
</dbReference>
<dbReference type="GO" id="GO:0004602">
    <property type="term" value="F:glutathione peroxidase activity"/>
    <property type="evidence" value="ECO:0007669"/>
    <property type="project" value="TreeGrafter"/>
</dbReference>
<dbReference type="Pfam" id="PF01323">
    <property type="entry name" value="DSBA"/>
    <property type="match status" value="1"/>
</dbReference>
<keyword evidence="1 4" id="KW-0413">Isomerase</keyword>
<proteinExistence type="inferred from homology"/>
<dbReference type="PANTHER" id="PTHR42943">
    <property type="entry name" value="GLUTATHIONE S-TRANSFERASE KAPPA"/>
    <property type="match status" value="1"/>
</dbReference>
<feature type="active site" description="Nucleophile" evidence="2">
    <location>
        <position position="12"/>
    </location>
</feature>
<evidence type="ECO:0000256" key="2">
    <source>
        <dbReference type="PIRSR" id="PIRSR006386-1"/>
    </source>
</evidence>
<dbReference type="PIRSF" id="PIRSF006386">
    <property type="entry name" value="HCCAis_GSTk"/>
    <property type="match status" value="1"/>
</dbReference>
<dbReference type="SUPFAM" id="SSF52833">
    <property type="entry name" value="Thioredoxin-like"/>
    <property type="match status" value="1"/>
</dbReference>